<proteinExistence type="predicted"/>
<dbReference type="EMBL" id="BGZK01000893">
    <property type="protein sequence ID" value="GBP64264.1"/>
    <property type="molecule type" value="Genomic_DNA"/>
</dbReference>
<dbReference type="AlphaFoldDB" id="A0A4C1XNW5"/>
<evidence type="ECO:0000313" key="2">
    <source>
        <dbReference type="EMBL" id="GBP64264.1"/>
    </source>
</evidence>
<feature type="region of interest" description="Disordered" evidence="1">
    <location>
        <begin position="29"/>
        <end position="83"/>
    </location>
</feature>
<evidence type="ECO:0000313" key="3">
    <source>
        <dbReference type="Proteomes" id="UP000299102"/>
    </source>
</evidence>
<gene>
    <name evidence="2" type="ORF">EVAR_45312_1</name>
</gene>
<comment type="caution">
    <text evidence="2">The sequence shown here is derived from an EMBL/GenBank/DDBJ whole genome shotgun (WGS) entry which is preliminary data.</text>
</comment>
<reference evidence="2 3" key="1">
    <citation type="journal article" date="2019" name="Commun. Biol.">
        <title>The bagworm genome reveals a unique fibroin gene that provides high tensile strength.</title>
        <authorList>
            <person name="Kono N."/>
            <person name="Nakamura H."/>
            <person name="Ohtoshi R."/>
            <person name="Tomita M."/>
            <person name="Numata K."/>
            <person name="Arakawa K."/>
        </authorList>
    </citation>
    <scope>NUCLEOTIDE SEQUENCE [LARGE SCALE GENOMIC DNA]</scope>
</reference>
<evidence type="ECO:0000256" key="1">
    <source>
        <dbReference type="SAM" id="MobiDB-lite"/>
    </source>
</evidence>
<accession>A0A4C1XNW5</accession>
<organism evidence="2 3">
    <name type="scientific">Eumeta variegata</name>
    <name type="common">Bagworm moth</name>
    <name type="synonym">Eumeta japonica</name>
    <dbReference type="NCBI Taxonomy" id="151549"/>
    <lineage>
        <taxon>Eukaryota</taxon>
        <taxon>Metazoa</taxon>
        <taxon>Ecdysozoa</taxon>
        <taxon>Arthropoda</taxon>
        <taxon>Hexapoda</taxon>
        <taxon>Insecta</taxon>
        <taxon>Pterygota</taxon>
        <taxon>Neoptera</taxon>
        <taxon>Endopterygota</taxon>
        <taxon>Lepidoptera</taxon>
        <taxon>Glossata</taxon>
        <taxon>Ditrysia</taxon>
        <taxon>Tineoidea</taxon>
        <taxon>Psychidae</taxon>
        <taxon>Oiketicinae</taxon>
        <taxon>Eumeta</taxon>
    </lineage>
</organism>
<protein>
    <submittedName>
        <fullName evidence="2">Uncharacterized protein</fullName>
    </submittedName>
</protein>
<dbReference type="Proteomes" id="UP000299102">
    <property type="component" value="Unassembled WGS sequence"/>
</dbReference>
<name>A0A4C1XNW5_EUMVA</name>
<keyword evidence="3" id="KW-1185">Reference proteome</keyword>
<sequence length="83" mass="9384">MRSESVFEIKNSIGTRIESWDRSGLAARPIDIKHEGPHPTSAGSVAVGEKLHSKRPHNAFQMKTEETHTYLPLNKTDHHDIKK</sequence>